<evidence type="ECO:0000256" key="8">
    <source>
        <dbReference type="PROSITE-ProRule" id="PRU01360"/>
    </source>
</evidence>
<feature type="chain" id="PRO_5004065477" evidence="10">
    <location>
        <begin position="24"/>
        <end position="699"/>
    </location>
</feature>
<evidence type="ECO:0000256" key="9">
    <source>
        <dbReference type="RuleBase" id="RU003357"/>
    </source>
</evidence>
<dbReference type="InterPro" id="IPR039426">
    <property type="entry name" value="TonB-dep_rcpt-like"/>
</dbReference>
<dbReference type="InterPro" id="IPR037066">
    <property type="entry name" value="Plug_dom_sf"/>
</dbReference>
<keyword evidence="14" id="KW-1185">Reference proteome</keyword>
<dbReference type="TCDB" id="1.B.14.10.5">
    <property type="family name" value="the outer membrane receptor (omr) family"/>
</dbReference>
<dbReference type="Pfam" id="PF00593">
    <property type="entry name" value="TonB_dep_Rec_b-barrel"/>
    <property type="match status" value="1"/>
</dbReference>
<dbReference type="GO" id="GO:0015344">
    <property type="term" value="F:siderophore uptake transmembrane transporter activity"/>
    <property type="evidence" value="ECO:0007669"/>
    <property type="project" value="TreeGrafter"/>
</dbReference>
<dbReference type="PATRIC" id="fig|1298593.3.peg.241"/>
<keyword evidence="7 8" id="KW-0998">Cell outer membrane</keyword>
<evidence type="ECO:0000313" key="13">
    <source>
        <dbReference type="EMBL" id="CCU70692.1"/>
    </source>
</evidence>
<keyword evidence="10" id="KW-0732">Signal</keyword>
<dbReference type="eggNOG" id="COG4771">
    <property type="taxonomic scope" value="Bacteria"/>
</dbReference>
<gene>
    <name evidence="13" type="ORF">TOL_0244</name>
</gene>
<evidence type="ECO:0000313" key="14">
    <source>
        <dbReference type="Proteomes" id="UP000011866"/>
    </source>
</evidence>
<dbReference type="AlphaFoldDB" id="M5DNH1"/>
<comment type="similarity">
    <text evidence="8 9">Belongs to the TonB-dependent receptor family.</text>
</comment>
<dbReference type="RefSeq" id="WP_015485433.1">
    <property type="nucleotide sequence ID" value="NC_020888.1"/>
</dbReference>
<evidence type="ECO:0000256" key="1">
    <source>
        <dbReference type="ARBA" id="ARBA00004571"/>
    </source>
</evidence>
<sequence length="699" mass="78221">MISQKTLMVFAPLLILISVMAEATENDTASLDSYLDMNIEELLSMEVTSVSKKKQRLSESAAAIFVITHDDIRRSGVTSIPEALRLAPGIQVAKIDNAKWAISSRGFNTQFVNKLLVLIDGRSVYTQSYSGVYWEDQDTLLEDVDRIEVIRGPGATLWGANAVNGVINIITKAASETQGSLVQVSGGNEERVIAQLRHGIRINDDITARTYLKYADRDSSYAPDIDASANDDWQARRAGFRVDGGIKNDTWTVQGDAYSNLLSQTLDNIYLDPSNPANNPPDPVTPYRLFNTKDAINASGHNVLGRVNHQINSNSHASLQVYFDHTKRSEYILEQEKDTFDFDFQHRYSGFNRHDIVWGLGYRRIDDHYINSDIVTFNDSTEKTSSLISAFIQDEIALSEENLRLTIGSKFERTDFTGVEIQPSVKLLWIPAPGTTLWGSVSRAARTPSAMEQRGSISTGLLLLPGVDPISFSNDADGNFESEYLTAYELGFRIQPTETTSLDISAFYNDYGNAASYEYNTYQIVPNPYDPAADPLVIPSQTVFDNKMDVASKGVELVADWRVVSGWRLQSTYSYLTVDTQRDADSTDVFSRVPLEGGSPEHQATLRSIHDIKESMTFDLWMQYVSSLDSTTLSATRDDSIGEYSSVNARFAWLPKKNIELSLVGRNLFDNRHSEFVGEYYILRSEVERSLYAQVKVEF</sequence>
<dbReference type="InterPro" id="IPR000531">
    <property type="entry name" value="Beta-barrel_TonB"/>
</dbReference>
<dbReference type="Gene3D" id="2.40.170.20">
    <property type="entry name" value="TonB-dependent receptor, beta-barrel domain"/>
    <property type="match status" value="1"/>
</dbReference>
<keyword evidence="6 8" id="KW-0472">Membrane</keyword>
<name>M5DNH1_9GAMM</name>
<evidence type="ECO:0000256" key="6">
    <source>
        <dbReference type="ARBA" id="ARBA00023136"/>
    </source>
</evidence>
<keyword evidence="5 9" id="KW-0798">TonB box</keyword>
<evidence type="ECO:0000256" key="7">
    <source>
        <dbReference type="ARBA" id="ARBA00023237"/>
    </source>
</evidence>
<comment type="subcellular location">
    <subcellularLocation>
        <location evidence="1 8">Cell outer membrane</location>
        <topology evidence="1 8">Multi-pass membrane protein</topology>
    </subcellularLocation>
</comment>
<protein>
    <submittedName>
        <fullName evidence="13">TonB-dependent receptor, plug</fullName>
    </submittedName>
</protein>
<keyword evidence="3 8" id="KW-1134">Transmembrane beta strand</keyword>
<dbReference type="PANTHER" id="PTHR30069">
    <property type="entry name" value="TONB-DEPENDENT OUTER MEMBRANE RECEPTOR"/>
    <property type="match status" value="1"/>
</dbReference>
<evidence type="ECO:0000256" key="10">
    <source>
        <dbReference type="SAM" id="SignalP"/>
    </source>
</evidence>
<dbReference type="GO" id="GO:0044718">
    <property type="term" value="P:siderophore transmembrane transport"/>
    <property type="evidence" value="ECO:0007669"/>
    <property type="project" value="TreeGrafter"/>
</dbReference>
<proteinExistence type="inferred from homology"/>
<dbReference type="CDD" id="cd01347">
    <property type="entry name" value="ligand_gated_channel"/>
    <property type="match status" value="1"/>
</dbReference>
<evidence type="ECO:0000259" key="12">
    <source>
        <dbReference type="Pfam" id="PF07715"/>
    </source>
</evidence>
<dbReference type="Pfam" id="PF07715">
    <property type="entry name" value="Plug"/>
    <property type="match status" value="1"/>
</dbReference>
<keyword evidence="4 8" id="KW-0812">Transmembrane</keyword>
<dbReference type="GO" id="GO:0009279">
    <property type="term" value="C:cell outer membrane"/>
    <property type="evidence" value="ECO:0007669"/>
    <property type="project" value="UniProtKB-SubCell"/>
</dbReference>
<organism evidence="13 14">
    <name type="scientific">Thalassolituus oleivorans MIL-1</name>
    <dbReference type="NCBI Taxonomy" id="1298593"/>
    <lineage>
        <taxon>Bacteria</taxon>
        <taxon>Pseudomonadati</taxon>
        <taxon>Pseudomonadota</taxon>
        <taxon>Gammaproteobacteria</taxon>
        <taxon>Oceanospirillales</taxon>
        <taxon>Oceanospirillaceae</taxon>
        <taxon>Thalassolituus</taxon>
    </lineage>
</organism>
<evidence type="ECO:0000256" key="4">
    <source>
        <dbReference type="ARBA" id="ARBA00022692"/>
    </source>
</evidence>
<dbReference type="InterPro" id="IPR036942">
    <property type="entry name" value="Beta-barrel_TonB_sf"/>
</dbReference>
<dbReference type="KEGG" id="tol:TOL_0244"/>
<evidence type="ECO:0000256" key="5">
    <source>
        <dbReference type="ARBA" id="ARBA00023077"/>
    </source>
</evidence>
<feature type="domain" description="TonB-dependent receptor plug" evidence="12">
    <location>
        <begin position="57"/>
        <end position="166"/>
    </location>
</feature>
<dbReference type="GeneID" id="79175253"/>
<dbReference type="PROSITE" id="PS52016">
    <property type="entry name" value="TONB_DEPENDENT_REC_3"/>
    <property type="match status" value="1"/>
</dbReference>
<dbReference type="Gene3D" id="2.170.130.10">
    <property type="entry name" value="TonB-dependent receptor, plug domain"/>
    <property type="match status" value="1"/>
</dbReference>
<dbReference type="STRING" id="187493.CN03_01775"/>
<reference evidence="13 14" key="1">
    <citation type="journal article" date="2013" name="Genome Announc.">
        <title>Genome Sequence of Thalassolituus oleivorans MIL-1 (DSM 14913T).</title>
        <authorList>
            <person name="Golyshin P.N."/>
            <person name="Werner J."/>
            <person name="Chernikova T.N."/>
            <person name="Tran H."/>
            <person name="Ferrer M."/>
            <person name="Yakimov M.M."/>
            <person name="Teeling H."/>
            <person name="Golyshina O.V."/>
        </authorList>
    </citation>
    <scope>NUCLEOTIDE SEQUENCE [LARGE SCALE GENOMIC DNA]</scope>
    <source>
        <strain evidence="13 14">MIL-1</strain>
    </source>
</reference>
<evidence type="ECO:0000256" key="2">
    <source>
        <dbReference type="ARBA" id="ARBA00022448"/>
    </source>
</evidence>
<feature type="signal peptide" evidence="10">
    <location>
        <begin position="1"/>
        <end position="23"/>
    </location>
</feature>
<dbReference type="PANTHER" id="PTHR30069:SF27">
    <property type="entry name" value="BLL4766 PROTEIN"/>
    <property type="match status" value="1"/>
</dbReference>
<keyword evidence="2 8" id="KW-0813">Transport</keyword>
<evidence type="ECO:0000259" key="11">
    <source>
        <dbReference type="Pfam" id="PF00593"/>
    </source>
</evidence>
<accession>M5DNH1</accession>
<dbReference type="SUPFAM" id="SSF56935">
    <property type="entry name" value="Porins"/>
    <property type="match status" value="1"/>
</dbReference>
<feature type="domain" description="TonB-dependent receptor-like beta-barrel" evidence="11">
    <location>
        <begin position="214"/>
        <end position="668"/>
    </location>
</feature>
<dbReference type="EMBL" id="HF680312">
    <property type="protein sequence ID" value="CCU70692.1"/>
    <property type="molecule type" value="Genomic_DNA"/>
</dbReference>
<dbReference type="InterPro" id="IPR012910">
    <property type="entry name" value="Plug_dom"/>
</dbReference>
<keyword evidence="13" id="KW-0675">Receptor</keyword>
<evidence type="ECO:0000256" key="3">
    <source>
        <dbReference type="ARBA" id="ARBA00022452"/>
    </source>
</evidence>
<dbReference type="HOGENOM" id="CLU_008287_16_0_6"/>
<dbReference type="Proteomes" id="UP000011866">
    <property type="component" value="Chromosome"/>
</dbReference>